<accession>A0A1A5YA27</accession>
<evidence type="ECO:0000256" key="1">
    <source>
        <dbReference type="SAM" id="Phobius"/>
    </source>
</evidence>
<dbReference type="OrthoDB" id="9807744at2"/>
<feature type="transmembrane region" description="Helical" evidence="1">
    <location>
        <begin position="206"/>
        <end position="223"/>
    </location>
</feature>
<protein>
    <recommendedName>
        <fullName evidence="2">DUF418 domain-containing protein</fullName>
    </recommendedName>
</protein>
<dbReference type="RefSeq" id="WP_068687334.1">
    <property type="nucleotide sequence ID" value="NZ_LYPA01000080.1"/>
</dbReference>
<dbReference type="STRING" id="1844972.A7K91_02355"/>
<gene>
    <name evidence="3" type="ORF">A7K91_02355</name>
</gene>
<keyword evidence="1" id="KW-1133">Transmembrane helix</keyword>
<organism evidence="3 4">
    <name type="scientific">Paenibacillus oryzae</name>
    <dbReference type="NCBI Taxonomy" id="1844972"/>
    <lineage>
        <taxon>Bacteria</taxon>
        <taxon>Bacillati</taxon>
        <taxon>Bacillota</taxon>
        <taxon>Bacilli</taxon>
        <taxon>Bacillales</taxon>
        <taxon>Paenibacillaceae</taxon>
        <taxon>Paenibacillus</taxon>
    </lineage>
</organism>
<dbReference type="InterPro" id="IPR007349">
    <property type="entry name" value="DUF418"/>
</dbReference>
<dbReference type="PANTHER" id="PTHR30590:SF2">
    <property type="entry name" value="INNER MEMBRANE PROTEIN"/>
    <property type="match status" value="1"/>
</dbReference>
<evidence type="ECO:0000313" key="4">
    <source>
        <dbReference type="Proteomes" id="UP000092024"/>
    </source>
</evidence>
<reference evidence="3 4" key="1">
    <citation type="submission" date="2016-05" db="EMBL/GenBank/DDBJ databases">
        <title>Paenibacillus oryzae. sp. nov., isolated from the rice root.</title>
        <authorList>
            <person name="Zhang J."/>
            <person name="Zhang X."/>
        </authorList>
    </citation>
    <scope>NUCLEOTIDE SEQUENCE [LARGE SCALE GENOMIC DNA]</scope>
    <source>
        <strain evidence="3 4">1DrF-4</strain>
    </source>
</reference>
<feature type="domain" description="DUF418" evidence="2">
    <location>
        <begin position="224"/>
        <end position="374"/>
    </location>
</feature>
<dbReference type="AlphaFoldDB" id="A0A1A5YA27"/>
<dbReference type="InterPro" id="IPR052529">
    <property type="entry name" value="Bact_Transport_Assoc"/>
</dbReference>
<feature type="transmembrane region" description="Helical" evidence="1">
    <location>
        <begin position="266"/>
        <end position="287"/>
    </location>
</feature>
<dbReference type="EMBL" id="LYPA01000080">
    <property type="protein sequence ID" value="OBR62474.1"/>
    <property type="molecule type" value="Genomic_DNA"/>
</dbReference>
<feature type="transmembrane region" description="Helical" evidence="1">
    <location>
        <begin position="20"/>
        <end position="41"/>
    </location>
</feature>
<keyword evidence="4" id="KW-1185">Reference proteome</keyword>
<feature type="transmembrane region" description="Helical" evidence="1">
    <location>
        <begin position="89"/>
        <end position="108"/>
    </location>
</feature>
<dbReference type="Proteomes" id="UP000092024">
    <property type="component" value="Unassembled WGS sequence"/>
</dbReference>
<keyword evidence="1" id="KW-0812">Transmembrane</keyword>
<evidence type="ECO:0000259" key="2">
    <source>
        <dbReference type="Pfam" id="PF04235"/>
    </source>
</evidence>
<proteinExistence type="predicted"/>
<dbReference type="PANTHER" id="PTHR30590">
    <property type="entry name" value="INNER MEMBRANE PROTEIN"/>
    <property type="match status" value="1"/>
</dbReference>
<name>A0A1A5YA27_9BACL</name>
<sequence>MGIEEQKQRIEVIDVIRGVALLGVLIINMRFFSTPYLAIAYKVELWPGFWDRLVAGLETSLVAGKFISIFSFLFGFGMVLMLESAKKREVWFAPLITRRLLALALFGLLHGWLIWYGDILLHYAVLGFLLLLFINRKPRTMMIGAVLLLSMMPLLILLSGGSGSFQTPSYFNDYLEFNTMIYGEGSYSVILKQRIMEWMGTAAEQIGFYPHLLGMFLLGAYFSRKKWFHHAEDHIVLLKRLCAVMLLLFAGLSALAFLNVKPWSDLAMLLGWPIGAMFYMCVIVLAWRTTLGRRLLRPFLYVGRMAFTNYIFQSVIGTLIFYGYGFGYFGQVGDAGRLLISICLFTAQILFSRFWISRFRMGPLEWVWRAITYRTVPPMKVRR</sequence>
<feature type="transmembrane region" description="Helical" evidence="1">
    <location>
        <begin position="235"/>
        <end position="260"/>
    </location>
</feature>
<feature type="transmembrane region" description="Helical" evidence="1">
    <location>
        <begin position="114"/>
        <end position="134"/>
    </location>
</feature>
<feature type="transmembrane region" description="Helical" evidence="1">
    <location>
        <begin position="61"/>
        <end position="82"/>
    </location>
</feature>
<feature type="transmembrane region" description="Helical" evidence="1">
    <location>
        <begin position="307"/>
        <end position="329"/>
    </location>
</feature>
<keyword evidence="1" id="KW-0472">Membrane</keyword>
<feature type="transmembrane region" description="Helical" evidence="1">
    <location>
        <begin position="141"/>
        <end position="161"/>
    </location>
</feature>
<feature type="transmembrane region" description="Helical" evidence="1">
    <location>
        <begin position="335"/>
        <end position="356"/>
    </location>
</feature>
<dbReference type="Pfam" id="PF04235">
    <property type="entry name" value="DUF418"/>
    <property type="match status" value="1"/>
</dbReference>
<comment type="caution">
    <text evidence="3">The sequence shown here is derived from an EMBL/GenBank/DDBJ whole genome shotgun (WGS) entry which is preliminary data.</text>
</comment>
<evidence type="ECO:0000313" key="3">
    <source>
        <dbReference type="EMBL" id="OBR62474.1"/>
    </source>
</evidence>